<dbReference type="SUPFAM" id="SSF48726">
    <property type="entry name" value="Immunoglobulin"/>
    <property type="match status" value="2"/>
</dbReference>
<evidence type="ECO:0000256" key="1">
    <source>
        <dbReference type="ARBA" id="ARBA00022729"/>
    </source>
</evidence>
<accession>A0ABQ9EFI3</accession>
<feature type="chain" id="PRO_5045711365" description="Ig-like domain-containing protein" evidence="3">
    <location>
        <begin position="22"/>
        <end position="272"/>
    </location>
</feature>
<dbReference type="InterPro" id="IPR003598">
    <property type="entry name" value="Ig_sub2"/>
</dbReference>
<name>A0ABQ9EFI3_TEGGR</name>
<organism evidence="5 6">
    <name type="scientific">Tegillarca granosa</name>
    <name type="common">Malaysian cockle</name>
    <name type="synonym">Anadara granosa</name>
    <dbReference type="NCBI Taxonomy" id="220873"/>
    <lineage>
        <taxon>Eukaryota</taxon>
        <taxon>Metazoa</taxon>
        <taxon>Spiralia</taxon>
        <taxon>Lophotrochozoa</taxon>
        <taxon>Mollusca</taxon>
        <taxon>Bivalvia</taxon>
        <taxon>Autobranchia</taxon>
        <taxon>Pteriomorphia</taxon>
        <taxon>Arcoida</taxon>
        <taxon>Arcoidea</taxon>
        <taxon>Arcidae</taxon>
        <taxon>Tegillarca</taxon>
    </lineage>
</organism>
<feature type="domain" description="Ig-like" evidence="4">
    <location>
        <begin position="130"/>
        <end position="210"/>
    </location>
</feature>
<keyword evidence="6" id="KW-1185">Reference proteome</keyword>
<dbReference type="PANTHER" id="PTHR45080:SF8">
    <property type="entry name" value="IG-LIKE DOMAIN-CONTAINING PROTEIN"/>
    <property type="match status" value="1"/>
</dbReference>
<protein>
    <recommendedName>
        <fullName evidence="4">Ig-like domain-containing protein</fullName>
    </recommendedName>
</protein>
<reference evidence="5 6" key="1">
    <citation type="submission" date="2022-12" db="EMBL/GenBank/DDBJ databases">
        <title>Chromosome-level genome of Tegillarca granosa.</title>
        <authorList>
            <person name="Kim J."/>
        </authorList>
    </citation>
    <scope>NUCLEOTIDE SEQUENCE [LARGE SCALE GENOMIC DNA]</scope>
    <source>
        <strain evidence="5">Teg-2019</strain>
        <tissue evidence="5">Adductor muscle</tissue>
    </source>
</reference>
<sequence>MVVKLLLVGMVMVRLVNLGLCFNNRDNDLIVYTPKPAVLNEDFLMICETTKDINGIRWRKNGKNIAFVYSDTCFVADDSKNYSYSCKEGQFNLTIPKTKLTDELHGSVWSCVNPYGGVSNKLNLYVNNPPKITDLEAKTNPVMENDTLDLLCKADSFPTSNVSWMKSNTTLSYAAMADYHHIKYAKCLDTGTYICKASNGHGEPVSKAIDIFVNYVSEQNNLFMHTYRLIILSIKDEDFGYYTIDVENQYGQSTAQVHVVKKTKRKEDIFVQ</sequence>
<dbReference type="InterPro" id="IPR003599">
    <property type="entry name" value="Ig_sub"/>
</dbReference>
<dbReference type="Pfam" id="PF13927">
    <property type="entry name" value="Ig_3"/>
    <property type="match status" value="1"/>
</dbReference>
<comment type="caution">
    <text evidence="5">The sequence shown here is derived from an EMBL/GenBank/DDBJ whole genome shotgun (WGS) entry which is preliminary data.</text>
</comment>
<evidence type="ECO:0000259" key="4">
    <source>
        <dbReference type="PROSITE" id="PS50835"/>
    </source>
</evidence>
<proteinExistence type="predicted"/>
<feature type="signal peptide" evidence="3">
    <location>
        <begin position="1"/>
        <end position="21"/>
    </location>
</feature>
<dbReference type="InterPro" id="IPR036179">
    <property type="entry name" value="Ig-like_dom_sf"/>
</dbReference>
<dbReference type="PANTHER" id="PTHR45080">
    <property type="entry name" value="CONTACTIN 5"/>
    <property type="match status" value="1"/>
</dbReference>
<gene>
    <name evidence="5" type="ORF">KUTeg_021309</name>
</gene>
<dbReference type="InterPro" id="IPR013783">
    <property type="entry name" value="Ig-like_fold"/>
</dbReference>
<evidence type="ECO:0000313" key="6">
    <source>
        <dbReference type="Proteomes" id="UP001217089"/>
    </source>
</evidence>
<evidence type="ECO:0000256" key="2">
    <source>
        <dbReference type="ARBA" id="ARBA00023157"/>
    </source>
</evidence>
<dbReference type="Proteomes" id="UP001217089">
    <property type="component" value="Unassembled WGS sequence"/>
</dbReference>
<dbReference type="PROSITE" id="PS50835">
    <property type="entry name" value="IG_LIKE"/>
    <property type="match status" value="1"/>
</dbReference>
<keyword evidence="1 3" id="KW-0732">Signal</keyword>
<dbReference type="InterPro" id="IPR007110">
    <property type="entry name" value="Ig-like_dom"/>
</dbReference>
<dbReference type="InterPro" id="IPR050958">
    <property type="entry name" value="Cell_Adh-Cytoskel_Orgn"/>
</dbReference>
<evidence type="ECO:0000313" key="5">
    <source>
        <dbReference type="EMBL" id="KAJ8302322.1"/>
    </source>
</evidence>
<keyword evidence="2" id="KW-1015">Disulfide bond</keyword>
<dbReference type="EMBL" id="JARBDR010000918">
    <property type="protein sequence ID" value="KAJ8302322.1"/>
    <property type="molecule type" value="Genomic_DNA"/>
</dbReference>
<dbReference type="Gene3D" id="2.60.40.10">
    <property type="entry name" value="Immunoglobulins"/>
    <property type="match status" value="3"/>
</dbReference>
<dbReference type="SMART" id="SM00408">
    <property type="entry name" value="IGc2"/>
    <property type="match status" value="1"/>
</dbReference>
<dbReference type="SMART" id="SM00409">
    <property type="entry name" value="IG"/>
    <property type="match status" value="1"/>
</dbReference>
<evidence type="ECO:0000256" key="3">
    <source>
        <dbReference type="SAM" id="SignalP"/>
    </source>
</evidence>